<keyword evidence="3" id="KW-0813">Transport</keyword>
<dbReference type="RefSeq" id="WP_249698816.1">
    <property type="nucleotide sequence ID" value="NZ_JAMFLX010000007.1"/>
</dbReference>
<evidence type="ECO:0000259" key="8">
    <source>
        <dbReference type="PROSITE" id="PS50893"/>
    </source>
</evidence>
<gene>
    <name evidence="9" type="ORF">M3P05_07260</name>
</gene>
<comment type="subcellular location">
    <subcellularLocation>
        <location evidence="1">Cell inner membrane</location>
        <topology evidence="1">Peripheral membrane protein</topology>
    </subcellularLocation>
</comment>
<evidence type="ECO:0000256" key="1">
    <source>
        <dbReference type="ARBA" id="ARBA00004417"/>
    </source>
</evidence>
<keyword evidence="6 9" id="KW-0067">ATP-binding</keyword>
<dbReference type="InterPro" id="IPR027417">
    <property type="entry name" value="P-loop_NTPase"/>
</dbReference>
<proteinExistence type="inferred from homology"/>
<sequence length="256" mass="28541">MSQVPVALEVSNIHKRYGDLKVLRGISLQARDGDVLSIIGSSGSGKSTLLRCINLLEKPNKGSISVNGEVLKLKKKKGVLCPTDQKQLAKIRSRLGFVFQGFNLWQHKTVLENIMEAPVSVLKKNKREVEGFSESLLEKVGLADRRDYFPSQLSGGQQQRVAIARVLAMEPQVMLFDEPTSALDPELVGDVLGVMRSLAEEGRTMLIVTHEMKFAREVSDRVIFLHNGRIEEDGKPEEIFKKAKSKRCRKFLATAV</sequence>
<comment type="caution">
    <text evidence="9">The sequence shown here is derived from an EMBL/GenBank/DDBJ whole genome shotgun (WGS) entry which is preliminary data.</text>
</comment>
<evidence type="ECO:0000256" key="6">
    <source>
        <dbReference type="ARBA" id="ARBA00022840"/>
    </source>
</evidence>
<dbReference type="InterPro" id="IPR003593">
    <property type="entry name" value="AAA+_ATPase"/>
</dbReference>
<comment type="similarity">
    <text evidence="2">Belongs to the ABC transporter superfamily.</text>
</comment>
<dbReference type="InterPro" id="IPR050086">
    <property type="entry name" value="MetN_ABC_transporter-like"/>
</dbReference>
<evidence type="ECO:0000313" key="9">
    <source>
        <dbReference type="EMBL" id="MCL6269736.1"/>
    </source>
</evidence>
<dbReference type="Gene3D" id="3.40.50.300">
    <property type="entry name" value="P-loop containing nucleotide triphosphate hydrolases"/>
    <property type="match status" value="1"/>
</dbReference>
<dbReference type="PROSITE" id="PS50893">
    <property type="entry name" value="ABC_TRANSPORTER_2"/>
    <property type="match status" value="1"/>
</dbReference>
<evidence type="ECO:0000256" key="7">
    <source>
        <dbReference type="ARBA" id="ARBA00023136"/>
    </source>
</evidence>
<protein>
    <submittedName>
        <fullName evidence="9">ATP-binding cassette domain-containing protein</fullName>
    </submittedName>
</protein>
<evidence type="ECO:0000256" key="5">
    <source>
        <dbReference type="ARBA" id="ARBA00022741"/>
    </source>
</evidence>
<keyword evidence="5" id="KW-0547">Nucleotide-binding</keyword>
<accession>A0ABT0PEQ0</accession>
<dbReference type="InterPro" id="IPR030679">
    <property type="entry name" value="ABC_ATPase_HisP-typ"/>
</dbReference>
<evidence type="ECO:0000256" key="4">
    <source>
        <dbReference type="ARBA" id="ARBA00022475"/>
    </source>
</evidence>
<dbReference type="PANTHER" id="PTHR43166">
    <property type="entry name" value="AMINO ACID IMPORT ATP-BINDING PROTEIN"/>
    <property type="match status" value="1"/>
</dbReference>
<feature type="domain" description="ABC transporter" evidence="8">
    <location>
        <begin position="8"/>
        <end position="252"/>
    </location>
</feature>
<dbReference type="Pfam" id="PF00005">
    <property type="entry name" value="ABC_tran"/>
    <property type="match status" value="1"/>
</dbReference>
<evidence type="ECO:0000256" key="2">
    <source>
        <dbReference type="ARBA" id="ARBA00005417"/>
    </source>
</evidence>
<name>A0ABT0PEQ0_9GAMM</name>
<dbReference type="PROSITE" id="PS00211">
    <property type="entry name" value="ABC_TRANSPORTER_1"/>
    <property type="match status" value="1"/>
</dbReference>
<keyword evidence="10" id="KW-1185">Reference proteome</keyword>
<dbReference type="SUPFAM" id="SSF52540">
    <property type="entry name" value="P-loop containing nucleoside triphosphate hydrolases"/>
    <property type="match status" value="1"/>
</dbReference>
<keyword evidence="7" id="KW-0472">Membrane</keyword>
<dbReference type="Proteomes" id="UP001203338">
    <property type="component" value="Unassembled WGS sequence"/>
</dbReference>
<evidence type="ECO:0000256" key="3">
    <source>
        <dbReference type="ARBA" id="ARBA00022448"/>
    </source>
</evidence>
<reference evidence="9 10" key="1">
    <citation type="submission" date="2022-05" db="EMBL/GenBank/DDBJ databases">
        <authorList>
            <person name="Park J.-S."/>
        </authorList>
    </citation>
    <scope>NUCLEOTIDE SEQUENCE [LARGE SCALE GENOMIC DNA]</scope>
    <source>
        <strain evidence="9 10">2012CJ34-2</strain>
    </source>
</reference>
<keyword evidence="4" id="KW-1003">Cell membrane</keyword>
<dbReference type="PIRSF" id="PIRSF039085">
    <property type="entry name" value="ABC_ATPase_HisP"/>
    <property type="match status" value="1"/>
</dbReference>
<dbReference type="InterPro" id="IPR017871">
    <property type="entry name" value="ABC_transporter-like_CS"/>
</dbReference>
<dbReference type="PANTHER" id="PTHR43166:SF35">
    <property type="entry name" value="L-CYSTINE IMPORT ATP-BINDING PROTEIN TCYN"/>
    <property type="match status" value="1"/>
</dbReference>
<dbReference type="SMART" id="SM00382">
    <property type="entry name" value="AAA"/>
    <property type="match status" value="1"/>
</dbReference>
<dbReference type="InterPro" id="IPR003439">
    <property type="entry name" value="ABC_transporter-like_ATP-bd"/>
</dbReference>
<organism evidence="9 10">
    <name type="scientific">Parendozoicomonas callyspongiae</name>
    <dbReference type="NCBI Taxonomy" id="2942213"/>
    <lineage>
        <taxon>Bacteria</taxon>
        <taxon>Pseudomonadati</taxon>
        <taxon>Pseudomonadota</taxon>
        <taxon>Gammaproteobacteria</taxon>
        <taxon>Oceanospirillales</taxon>
        <taxon>Endozoicomonadaceae</taxon>
        <taxon>Parendozoicomonas</taxon>
    </lineage>
</organism>
<evidence type="ECO:0000313" key="10">
    <source>
        <dbReference type="Proteomes" id="UP001203338"/>
    </source>
</evidence>
<dbReference type="EMBL" id="JAMFLX010000007">
    <property type="protein sequence ID" value="MCL6269736.1"/>
    <property type="molecule type" value="Genomic_DNA"/>
</dbReference>
<dbReference type="GO" id="GO:0005524">
    <property type="term" value="F:ATP binding"/>
    <property type="evidence" value="ECO:0007669"/>
    <property type="project" value="UniProtKB-KW"/>
</dbReference>
<dbReference type="CDD" id="cd03262">
    <property type="entry name" value="ABC_HisP_GlnQ"/>
    <property type="match status" value="1"/>
</dbReference>